<organism evidence="3 4">
    <name type="scientific">Streptomyces pyxinae</name>
    <dbReference type="NCBI Taxonomy" id="2970734"/>
    <lineage>
        <taxon>Bacteria</taxon>
        <taxon>Bacillati</taxon>
        <taxon>Actinomycetota</taxon>
        <taxon>Actinomycetes</taxon>
        <taxon>Kitasatosporales</taxon>
        <taxon>Streptomycetaceae</taxon>
        <taxon>Streptomyces</taxon>
    </lineage>
</organism>
<dbReference type="Gene3D" id="3.40.50.1110">
    <property type="entry name" value="SGNH hydrolase"/>
    <property type="match status" value="1"/>
</dbReference>
<feature type="domain" description="SGNH hydrolase-type esterase" evidence="2">
    <location>
        <begin position="82"/>
        <end position="303"/>
    </location>
</feature>
<dbReference type="InterPro" id="IPR036514">
    <property type="entry name" value="SGNH_hydro_sf"/>
</dbReference>
<evidence type="ECO:0000313" key="4">
    <source>
        <dbReference type="Proteomes" id="UP001431313"/>
    </source>
</evidence>
<dbReference type="InterPro" id="IPR051532">
    <property type="entry name" value="Ester_Hydrolysis_Enzymes"/>
</dbReference>
<evidence type="ECO:0000313" key="3">
    <source>
        <dbReference type="EMBL" id="MCS0638236.1"/>
    </source>
</evidence>
<sequence>MPRLRDLPTRICRRPGPVPGRVRTRFRATAVRPAVAALLCGTVLAGCAGPPERGPERDRSASSAPSPVPDPLWDRSPSSLAAVGDSITRGYDACGLLADCPEVSWATGSDPAVDSLAVRLLGAKGAAARSWNLARSGARMAELPAQMERAAARKPALVTVMAGANDACRSSTAAMTPVAEFRTGFAEALRRLRATAPTAQVYVASVPDLKRLWSEGRENPVGKQVWKLGLCASMLGDADDLGPAAERRRALVDARVRAYNAALREVCAADERCRYDDGAVFAYRFTGEQLSPWDWFHPGRDGQGRLAALAHRIVTDARPAPPGRR</sequence>
<reference evidence="3" key="1">
    <citation type="submission" date="2022-08" db="EMBL/GenBank/DDBJ databases">
        <authorList>
            <person name="Somphong A."/>
            <person name="Phongsopitanun W."/>
        </authorList>
    </citation>
    <scope>NUCLEOTIDE SEQUENCE</scope>
    <source>
        <strain evidence="3">LP05-1</strain>
    </source>
</reference>
<dbReference type="SUPFAM" id="SSF52266">
    <property type="entry name" value="SGNH hydrolase"/>
    <property type="match status" value="1"/>
</dbReference>
<comment type="caution">
    <text evidence="3">The sequence shown here is derived from an EMBL/GenBank/DDBJ whole genome shotgun (WGS) entry which is preliminary data.</text>
</comment>
<keyword evidence="3" id="KW-0378">Hydrolase</keyword>
<evidence type="ECO:0000256" key="1">
    <source>
        <dbReference type="SAM" id="MobiDB-lite"/>
    </source>
</evidence>
<name>A0ABT2CNF7_9ACTN</name>
<dbReference type="Proteomes" id="UP001431313">
    <property type="component" value="Unassembled WGS sequence"/>
</dbReference>
<gene>
    <name evidence="3" type="ORF">NX801_21790</name>
</gene>
<feature type="region of interest" description="Disordered" evidence="1">
    <location>
        <begin position="50"/>
        <end position="77"/>
    </location>
</feature>
<accession>A0ABT2CNF7</accession>
<evidence type="ECO:0000259" key="2">
    <source>
        <dbReference type="Pfam" id="PF13472"/>
    </source>
</evidence>
<dbReference type="PANTHER" id="PTHR30383">
    <property type="entry name" value="THIOESTERASE 1/PROTEASE 1/LYSOPHOSPHOLIPASE L1"/>
    <property type="match status" value="1"/>
</dbReference>
<proteinExistence type="predicted"/>
<dbReference type="EMBL" id="JANUGQ010000020">
    <property type="protein sequence ID" value="MCS0638236.1"/>
    <property type="molecule type" value="Genomic_DNA"/>
</dbReference>
<dbReference type="CDD" id="cd01832">
    <property type="entry name" value="SGNH_hydrolase_like_1"/>
    <property type="match status" value="1"/>
</dbReference>
<protein>
    <submittedName>
        <fullName evidence="3">SGNH/GDSL hydrolase family protein</fullName>
    </submittedName>
</protein>
<dbReference type="GO" id="GO:0016787">
    <property type="term" value="F:hydrolase activity"/>
    <property type="evidence" value="ECO:0007669"/>
    <property type="project" value="UniProtKB-KW"/>
</dbReference>
<keyword evidence="4" id="KW-1185">Reference proteome</keyword>
<dbReference type="Pfam" id="PF13472">
    <property type="entry name" value="Lipase_GDSL_2"/>
    <property type="match status" value="1"/>
</dbReference>
<dbReference type="InterPro" id="IPR013830">
    <property type="entry name" value="SGNH_hydro"/>
</dbReference>